<dbReference type="OrthoDB" id="58802at2"/>
<dbReference type="GO" id="GO:0030246">
    <property type="term" value="F:carbohydrate binding"/>
    <property type="evidence" value="ECO:0007669"/>
    <property type="project" value="InterPro"/>
</dbReference>
<accession>A0A0R2FYM7</accession>
<evidence type="ECO:0000259" key="5">
    <source>
        <dbReference type="Pfam" id="PF04198"/>
    </source>
</evidence>
<proteinExistence type="inferred from homology"/>
<feature type="domain" description="Sugar-binding" evidence="5">
    <location>
        <begin position="62"/>
        <end position="311"/>
    </location>
</feature>
<keyword evidence="2" id="KW-0805">Transcription regulation</keyword>
<name>A0A0R2FYM7_9LACO</name>
<comment type="similarity">
    <text evidence="1">Belongs to the SorC transcriptional regulatory family.</text>
</comment>
<evidence type="ECO:0000256" key="2">
    <source>
        <dbReference type="ARBA" id="ARBA00023015"/>
    </source>
</evidence>
<dbReference type="GO" id="GO:0016829">
    <property type="term" value="F:lyase activity"/>
    <property type="evidence" value="ECO:0007669"/>
    <property type="project" value="UniProtKB-KW"/>
</dbReference>
<dbReference type="Gene3D" id="3.40.50.1360">
    <property type="match status" value="1"/>
</dbReference>
<dbReference type="GO" id="GO:0003677">
    <property type="term" value="F:DNA binding"/>
    <property type="evidence" value="ECO:0007669"/>
    <property type="project" value="UniProtKB-KW"/>
</dbReference>
<dbReference type="eggNOG" id="COG2390">
    <property type="taxonomic scope" value="Bacteria"/>
</dbReference>
<dbReference type="EMBL" id="JQAX01000001">
    <property type="protein sequence ID" value="KRN33539.1"/>
    <property type="molecule type" value="Genomic_DNA"/>
</dbReference>
<evidence type="ECO:0000313" key="7">
    <source>
        <dbReference type="Proteomes" id="UP000051296"/>
    </source>
</evidence>
<keyword evidence="3" id="KW-0238">DNA-binding</keyword>
<sequence length="317" mass="35465">MSDNIDEHALLANLAQDYYLSELSLAQLAKKYHLSRYLVNKYLEDARRKGIVSISIASPTPRNLALERKFKQRFAIPHITIIRNRMDPLETKENTVHYAAQQLKTLIKGKTTIGVTWGGTLYELLNSLPASIQEDVTFCQIVGDDLKPNSAVGAMRLVRQAASKFSANALTLPAPLYIVDDDTRQTLAEELALKPTLMAASQMDIAITTPGTLASLERVPIWRDNKATLFPDVRLTDTVGMLFGRPYDIQGRFLNAEDDKTFGLSLEAIMRIPRRLGIVNNNFKTEATLGALRGHFFTDLLITEALAERILIEVDKH</sequence>
<dbReference type="Proteomes" id="UP000051296">
    <property type="component" value="Unassembled WGS sequence"/>
</dbReference>
<dbReference type="InterPro" id="IPR037171">
    <property type="entry name" value="NagB/RpiA_transferase-like"/>
</dbReference>
<evidence type="ECO:0000256" key="3">
    <source>
        <dbReference type="ARBA" id="ARBA00023125"/>
    </source>
</evidence>
<keyword evidence="6" id="KW-0456">Lyase</keyword>
<dbReference type="RefSeq" id="WP_022790961.1">
    <property type="nucleotide sequence ID" value="NZ_ATUU01000001.1"/>
</dbReference>
<dbReference type="STRING" id="1123500.GCA_000420365_00159"/>
<organism evidence="6 7">
    <name type="scientific">Weissella halotolerans DSM 20190</name>
    <dbReference type="NCBI Taxonomy" id="1123500"/>
    <lineage>
        <taxon>Bacteria</taxon>
        <taxon>Bacillati</taxon>
        <taxon>Bacillota</taxon>
        <taxon>Bacilli</taxon>
        <taxon>Lactobacillales</taxon>
        <taxon>Lactobacillaceae</taxon>
        <taxon>Weissella</taxon>
    </lineage>
</organism>
<dbReference type="InterPro" id="IPR051054">
    <property type="entry name" value="SorC_transcr_regulators"/>
</dbReference>
<dbReference type="AlphaFoldDB" id="A0A0R2FYM7"/>
<keyword evidence="7" id="KW-1185">Reference proteome</keyword>
<evidence type="ECO:0000256" key="4">
    <source>
        <dbReference type="ARBA" id="ARBA00023163"/>
    </source>
</evidence>
<dbReference type="InterPro" id="IPR007324">
    <property type="entry name" value="Sugar-bd_dom_put"/>
</dbReference>
<dbReference type="InParanoid" id="A0A0R2FYM7"/>
<dbReference type="PANTHER" id="PTHR34294:SF1">
    <property type="entry name" value="TRANSCRIPTIONAL REGULATOR LSRR"/>
    <property type="match status" value="1"/>
</dbReference>
<dbReference type="PANTHER" id="PTHR34294">
    <property type="entry name" value="TRANSCRIPTIONAL REGULATOR-RELATED"/>
    <property type="match status" value="1"/>
</dbReference>
<evidence type="ECO:0000313" key="6">
    <source>
        <dbReference type="EMBL" id="KRN33539.1"/>
    </source>
</evidence>
<dbReference type="SUPFAM" id="SSF100950">
    <property type="entry name" value="NagB/RpiA/CoA transferase-like"/>
    <property type="match status" value="1"/>
</dbReference>
<comment type="caution">
    <text evidence="6">The sequence shown here is derived from an EMBL/GenBank/DDBJ whole genome shotgun (WGS) entry which is preliminary data.</text>
</comment>
<dbReference type="Pfam" id="PF04198">
    <property type="entry name" value="Sugar-bind"/>
    <property type="match status" value="1"/>
</dbReference>
<protein>
    <submittedName>
        <fullName evidence="6">Citrate lyase regulator</fullName>
    </submittedName>
</protein>
<gene>
    <name evidence="6" type="ORF">IV68_GL000345</name>
</gene>
<keyword evidence="4" id="KW-0804">Transcription</keyword>
<dbReference type="Gene3D" id="1.10.10.60">
    <property type="entry name" value="Homeodomain-like"/>
    <property type="match status" value="1"/>
</dbReference>
<reference evidence="6 7" key="1">
    <citation type="journal article" date="2015" name="Genome Announc.">
        <title>Expanding the biotechnology potential of lactobacilli through comparative genomics of 213 strains and associated genera.</title>
        <authorList>
            <person name="Sun Z."/>
            <person name="Harris H.M."/>
            <person name="McCann A."/>
            <person name="Guo C."/>
            <person name="Argimon S."/>
            <person name="Zhang W."/>
            <person name="Yang X."/>
            <person name="Jeffery I.B."/>
            <person name="Cooney J.C."/>
            <person name="Kagawa T.F."/>
            <person name="Liu W."/>
            <person name="Song Y."/>
            <person name="Salvetti E."/>
            <person name="Wrobel A."/>
            <person name="Rasinkangas P."/>
            <person name="Parkhill J."/>
            <person name="Rea M.C."/>
            <person name="O'Sullivan O."/>
            <person name="Ritari J."/>
            <person name="Douillard F.P."/>
            <person name="Paul Ross R."/>
            <person name="Yang R."/>
            <person name="Briner A.E."/>
            <person name="Felis G.E."/>
            <person name="de Vos W.M."/>
            <person name="Barrangou R."/>
            <person name="Klaenhammer T.R."/>
            <person name="Caufield P.W."/>
            <person name="Cui Y."/>
            <person name="Zhang H."/>
            <person name="O'Toole P.W."/>
        </authorList>
    </citation>
    <scope>NUCLEOTIDE SEQUENCE [LARGE SCALE GENOMIC DNA]</scope>
    <source>
        <strain evidence="6 7">DSM 20190</strain>
    </source>
</reference>
<dbReference type="PATRIC" id="fig|1123500.6.peg.346"/>
<evidence type="ECO:0000256" key="1">
    <source>
        <dbReference type="ARBA" id="ARBA00010466"/>
    </source>
</evidence>